<keyword evidence="4" id="KW-1185">Reference proteome</keyword>
<sequence length="149" mass="16635">MAMDVGTPYQFNHVTHVGFDHNTGGFVGLPPEWEQVLRGEITAEEVNARMNPPNYQRQSAMTNQRSLVVSSRRRKPSCLMSLLGRCFGQSSYEIDRPTSPSRVVSSSRLVEASDRPSSIPPPYDSVKSYDEAVSQRPMHSPRTVTPPTQ</sequence>
<dbReference type="PROSITE" id="PS50108">
    <property type="entry name" value="CRIB"/>
    <property type="match status" value="1"/>
</dbReference>
<protein>
    <recommendedName>
        <fullName evidence="2">CRIB domain-containing protein</fullName>
    </recommendedName>
</protein>
<accession>A0AAV9UXT3</accession>
<dbReference type="InterPro" id="IPR036936">
    <property type="entry name" value="CRIB_dom_sf"/>
</dbReference>
<dbReference type="Pfam" id="PF00786">
    <property type="entry name" value="PBD"/>
    <property type="match status" value="1"/>
</dbReference>
<organism evidence="3 4">
    <name type="scientific">Orbilia brochopaga</name>
    <dbReference type="NCBI Taxonomy" id="3140254"/>
    <lineage>
        <taxon>Eukaryota</taxon>
        <taxon>Fungi</taxon>
        <taxon>Dikarya</taxon>
        <taxon>Ascomycota</taxon>
        <taxon>Pezizomycotina</taxon>
        <taxon>Orbiliomycetes</taxon>
        <taxon>Orbiliales</taxon>
        <taxon>Orbiliaceae</taxon>
        <taxon>Orbilia</taxon>
    </lineage>
</organism>
<evidence type="ECO:0000259" key="2">
    <source>
        <dbReference type="PROSITE" id="PS50108"/>
    </source>
</evidence>
<proteinExistence type="predicted"/>
<feature type="region of interest" description="Disordered" evidence="1">
    <location>
        <begin position="51"/>
        <end position="72"/>
    </location>
</feature>
<dbReference type="AlphaFoldDB" id="A0AAV9UXT3"/>
<reference evidence="3 4" key="1">
    <citation type="submission" date="2019-10" db="EMBL/GenBank/DDBJ databases">
        <authorList>
            <person name="Palmer J.M."/>
        </authorList>
    </citation>
    <scope>NUCLEOTIDE SEQUENCE [LARGE SCALE GENOMIC DNA]</scope>
    <source>
        <strain evidence="3 4">TWF696</strain>
    </source>
</reference>
<feature type="region of interest" description="Disordered" evidence="1">
    <location>
        <begin position="94"/>
        <end position="149"/>
    </location>
</feature>
<dbReference type="SMART" id="SM00285">
    <property type="entry name" value="PBD"/>
    <property type="match status" value="1"/>
</dbReference>
<comment type="caution">
    <text evidence="3">The sequence shown here is derived from an EMBL/GenBank/DDBJ whole genome shotgun (WGS) entry which is preliminary data.</text>
</comment>
<feature type="compositionally biased region" description="Polar residues" evidence="1">
    <location>
        <begin position="53"/>
        <end position="69"/>
    </location>
</feature>
<gene>
    <name evidence="3" type="ORF">TWF696_006042</name>
</gene>
<dbReference type="Gene3D" id="3.90.810.10">
    <property type="entry name" value="CRIB domain"/>
    <property type="match status" value="1"/>
</dbReference>
<evidence type="ECO:0000313" key="3">
    <source>
        <dbReference type="EMBL" id="KAK6349766.1"/>
    </source>
</evidence>
<feature type="compositionally biased region" description="Low complexity" evidence="1">
    <location>
        <begin position="97"/>
        <end position="108"/>
    </location>
</feature>
<evidence type="ECO:0000313" key="4">
    <source>
        <dbReference type="Proteomes" id="UP001375240"/>
    </source>
</evidence>
<feature type="domain" description="CRIB" evidence="2">
    <location>
        <begin position="5"/>
        <end position="18"/>
    </location>
</feature>
<name>A0AAV9UXT3_9PEZI</name>
<dbReference type="EMBL" id="JAVHNQ010000004">
    <property type="protein sequence ID" value="KAK6349766.1"/>
    <property type="molecule type" value="Genomic_DNA"/>
</dbReference>
<dbReference type="Proteomes" id="UP001375240">
    <property type="component" value="Unassembled WGS sequence"/>
</dbReference>
<evidence type="ECO:0000256" key="1">
    <source>
        <dbReference type="SAM" id="MobiDB-lite"/>
    </source>
</evidence>
<dbReference type="InterPro" id="IPR000095">
    <property type="entry name" value="CRIB_dom"/>
</dbReference>